<keyword evidence="3 5" id="KW-1133">Transmembrane helix</keyword>
<evidence type="ECO:0000256" key="2">
    <source>
        <dbReference type="ARBA" id="ARBA00022692"/>
    </source>
</evidence>
<dbReference type="EMBL" id="MEYI01000006">
    <property type="protein sequence ID" value="OGD24315.1"/>
    <property type="molecule type" value="Genomic_DNA"/>
</dbReference>
<dbReference type="InterPro" id="IPR050475">
    <property type="entry name" value="Prenyltransferase_related"/>
</dbReference>
<dbReference type="AlphaFoldDB" id="A0A1F5B122"/>
<reference evidence="6 7" key="1">
    <citation type="journal article" date="2016" name="Nat. Commun.">
        <title>Thousands of microbial genomes shed light on interconnected biogeochemical processes in an aquifer system.</title>
        <authorList>
            <person name="Anantharaman K."/>
            <person name="Brown C.T."/>
            <person name="Hug L.A."/>
            <person name="Sharon I."/>
            <person name="Castelle C.J."/>
            <person name="Probst A.J."/>
            <person name="Thomas B.C."/>
            <person name="Singh A."/>
            <person name="Wilkins M.J."/>
            <person name="Karaoz U."/>
            <person name="Brodie E.L."/>
            <person name="Williams K.H."/>
            <person name="Hubbard S.S."/>
            <person name="Banfield J.F."/>
        </authorList>
    </citation>
    <scope>NUCLEOTIDE SEQUENCE [LARGE SCALE GENOMIC DNA]</scope>
</reference>
<evidence type="ECO:0000256" key="1">
    <source>
        <dbReference type="ARBA" id="ARBA00004141"/>
    </source>
</evidence>
<evidence type="ECO:0000256" key="4">
    <source>
        <dbReference type="ARBA" id="ARBA00023136"/>
    </source>
</evidence>
<feature type="transmembrane region" description="Helical" evidence="5">
    <location>
        <begin position="205"/>
        <end position="224"/>
    </location>
</feature>
<feature type="transmembrane region" description="Helical" evidence="5">
    <location>
        <begin position="385"/>
        <end position="404"/>
    </location>
</feature>
<feature type="transmembrane region" description="Helical" evidence="5">
    <location>
        <begin position="310"/>
        <end position="335"/>
    </location>
</feature>
<gene>
    <name evidence="6" type="ORF">A2Z10_00835</name>
</gene>
<dbReference type="GO" id="GO:0016020">
    <property type="term" value="C:membrane"/>
    <property type="evidence" value="ECO:0007669"/>
    <property type="project" value="UniProtKB-SubCell"/>
</dbReference>
<feature type="transmembrane region" description="Helical" evidence="5">
    <location>
        <begin position="137"/>
        <end position="157"/>
    </location>
</feature>
<feature type="transmembrane region" description="Helical" evidence="5">
    <location>
        <begin position="90"/>
        <end position="109"/>
    </location>
</feature>
<dbReference type="PANTHER" id="PTHR42723">
    <property type="entry name" value="CHLOROPHYLL SYNTHASE"/>
    <property type="match status" value="1"/>
</dbReference>
<dbReference type="Proteomes" id="UP000176639">
    <property type="component" value="Unassembled WGS sequence"/>
</dbReference>
<name>A0A1F5B122_9BACT</name>
<comment type="caution">
    <text evidence="6">The sequence shown here is derived from an EMBL/GenBank/DDBJ whole genome shotgun (WGS) entry which is preliminary data.</text>
</comment>
<dbReference type="Gene3D" id="1.10.357.140">
    <property type="entry name" value="UbiA prenyltransferase"/>
    <property type="match status" value="1"/>
</dbReference>
<evidence type="ECO:0000313" key="6">
    <source>
        <dbReference type="EMBL" id="OGD24315.1"/>
    </source>
</evidence>
<feature type="transmembrane region" description="Helical" evidence="5">
    <location>
        <begin position="475"/>
        <end position="494"/>
    </location>
</feature>
<proteinExistence type="predicted"/>
<dbReference type="InterPro" id="IPR044878">
    <property type="entry name" value="UbiA_sf"/>
</dbReference>
<feature type="transmembrane region" description="Helical" evidence="5">
    <location>
        <begin position="166"/>
        <end position="185"/>
    </location>
</feature>
<accession>A0A1F5B122</accession>
<sequence>MMKHLLFFIRHILGAIEEIPLRWGFIIVIAEVIVALRIFLEITMSTVFHDVISLPVTVIFFNTWFLSLFFFLVICLSIASRIPLIKVAKVLICGLPIILIPPIGLMLGVSDKFTFLVGTWKEILYDAVTFTMFHEHFGFFFAIEIIIFLLGAFFFLISHTSWSRSILGVFAAYGTLIFFGTQPVFFEKIFANNFFGFSHDQQFALLNTILLLVSFIFIFLYKQAGLMRSMFFRFRSGRILFFLALCVAMIMGALESDHFYLFNFIIGLLLFCLFVAHTLLVNDMADIAIDRISNPLRPYSSGILKKNDMYFLNAATLIGLGVLLFIIGSIPLYIITMMNIAASTLYSPFRFRKNPFSFLLPALGWSTAVFYGFFAQNPFPTSIPFSVLVLYMSLFLLFCFFIPIKDMKDIVGDTKEGVKNYMTIFGYREGRAVTAASASLSFPAFSFMIGNSLLFMLSIIFSACTLFFVMRYERFGERPLFFLLLFFLLTAIFVV</sequence>
<evidence type="ECO:0000313" key="7">
    <source>
        <dbReference type="Proteomes" id="UP000176639"/>
    </source>
</evidence>
<protein>
    <recommendedName>
        <fullName evidence="8">Ubiquinone biosynthesis protein UbiA</fullName>
    </recommendedName>
</protein>
<evidence type="ECO:0000256" key="3">
    <source>
        <dbReference type="ARBA" id="ARBA00022989"/>
    </source>
</evidence>
<dbReference type="PANTHER" id="PTHR42723:SF1">
    <property type="entry name" value="CHLOROPHYLL SYNTHASE, CHLOROPLASTIC"/>
    <property type="match status" value="1"/>
</dbReference>
<dbReference type="Pfam" id="PF01040">
    <property type="entry name" value="UbiA"/>
    <property type="match status" value="1"/>
</dbReference>
<feature type="transmembrane region" description="Helical" evidence="5">
    <location>
        <begin position="21"/>
        <end position="40"/>
    </location>
</feature>
<evidence type="ECO:0008006" key="8">
    <source>
        <dbReference type="Google" id="ProtNLM"/>
    </source>
</evidence>
<keyword evidence="2 5" id="KW-0812">Transmembrane</keyword>
<feature type="transmembrane region" description="Helical" evidence="5">
    <location>
        <begin position="236"/>
        <end position="254"/>
    </location>
</feature>
<dbReference type="InterPro" id="IPR000537">
    <property type="entry name" value="UbiA_prenyltransferase"/>
</dbReference>
<feature type="transmembrane region" description="Helical" evidence="5">
    <location>
        <begin position="444"/>
        <end position="468"/>
    </location>
</feature>
<feature type="transmembrane region" description="Helical" evidence="5">
    <location>
        <begin position="355"/>
        <end position="373"/>
    </location>
</feature>
<dbReference type="GO" id="GO:0016765">
    <property type="term" value="F:transferase activity, transferring alkyl or aryl (other than methyl) groups"/>
    <property type="evidence" value="ECO:0007669"/>
    <property type="project" value="InterPro"/>
</dbReference>
<organism evidence="6 7">
    <name type="scientific">Candidatus Azambacteria bacterium RBG_16_47_10</name>
    <dbReference type="NCBI Taxonomy" id="1797292"/>
    <lineage>
        <taxon>Bacteria</taxon>
        <taxon>Candidatus Azamiibacteriota</taxon>
    </lineage>
</organism>
<feature type="transmembrane region" description="Helical" evidence="5">
    <location>
        <begin position="52"/>
        <end position="78"/>
    </location>
</feature>
<feature type="transmembrane region" description="Helical" evidence="5">
    <location>
        <begin position="260"/>
        <end position="281"/>
    </location>
</feature>
<evidence type="ECO:0000256" key="5">
    <source>
        <dbReference type="SAM" id="Phobius"/>
    </source>
</evidence>
<comment type="subcellular location">
    <subcellularLocation>
        <location evidence="1">Membrane</location>
        <topology evidence="1">Multi-pass membrane protein</topology>
    </subcellularLocation>
</comment>
<keyword evidence="4 5" id="KW-0472">Membrane</keyword>